<keyword evidence="3" id="KW-0328">Glycosyltransferase</keyword>
<feature type="transmembrane region" description="Helical" evidence="8">
    <location>
        <begin position="762"/>
        <end position="779"/>
    </location>
</feature>
<dbReference type="InterPro" id="IPR050297">
    <property type="entry name" value="LipidA_mod_glycosyltrf_83"/>
</dbReference>
<dbReference type="OrthoDB" id="387660at2157"/>
<keyword evidence="4" id="KW-0808">Transferase</keyword>
<feature type="transmembrane region" description="Helical" evidence="8">
    <location>
        <begin position="68"/>
        <end position="87"/>
    </location>
</feature>
<feature type="transmembrane region" description="Helical" evidence="8">
    <location>
        <begin position="93"/>
        <end position="111"/>
    </location>
</feature>
<proteinExistence type="predicted"/>
<evidence type="ECO:0000256" key="6">
    <source>
        <dbReference type="ARBA" id="ARBA00022989"/>
    </source>
</evidence>
<dbReference type="KEGG" id="mmet:MCMEM_2105"/>
<feature type="transmembrane region" description="Helical" evidence="8">
    <location>
        <begin position="138"/>
        <end position="155"/>
    </location>
</feature>
<feature type="transmembrane region" description="Helical" evidence="8">
    <location>
        <begin position="410"/>
        <end position="430"/>
    </location>
</feature>
<keyword evidence="5 8" id="KW-0812">Transmembrane</keyword>
<evidence type="ECO:0000256" key="5">
    <source>
        <dbReference type="ARBA" id="ARBA00022692"/>
    </source>
</evidence>
<name>A0A0E3STL3_METMT</name>
<feature type="transmembrane region" description="Helical" evidence="8">
    <location>
        <begin position="597"/>
        <end position="613"/>
    </location>
</feature>
<feature type="transmembrane region" description="Helical" evidence="8">
    <location>
        <begin position="318"/>
        <end position="336"/>
    </location>
</feature>
<keyword evidence="6 8" id="KW-1133">Transmembrane helix</keyword>
<dbReference type="GO" id="GO:0016763">
    <property type="term" value="F:pentosyltransferase activity"/>
    <property type="evidence" value="ECO:0007669"/>
    <property type="project" value="TreeGrafter"/>
</dbReference>
<evidence type="ECO:0000256" key="4">
    <source>
        <dbReference type="ARBA" id="ARBA00022679"/>
    </source>
</evidence>
<feature type="transmembrane region" description="Helical" evidence="8">
    <location>
        <begin position="568"/>
        <end position="585"/>
    </location>
</feature>
<dbReference type="GO" id="GO:0008610">
    <property type="term" value="P:lipid biosynthetic process"/>
    <property type="evidence" value="ECO:0007669"/>
    <property type="project" value="UniProtKB-ARBA"/>
</dbReference>
<feature type="transmembrane region" description="Helical" evidence="8">
    <location>
        <begin position="342"/>
        <end position="361"/>
    </location>
</feature>
<accession>A0A0E3STL3</accession>
<organism evidence="9 10">
    <name type="scientific">Methanococcoides methylutens MM1</name>
    <dbReference type="NCBI Taxonomy" id="1434104"/>
    <lineage>
        <taxon>Archaea</taxon>
        <taxon>Methanobacteriati</taxon>
        <taxon>Methanobacteriota</taxon>
        <taxon>Stenosarchaea group</taxon>
        <taxon>Methanomicrobia</taxon>
        <taxon>Methanosarcinales</taxon>
        <taxon>Methanosarcinaceae</taxon>
        <taxon>Methanococcoides</taxon>
    </lineage>
</organism>
<gene>
    <name evidence="9" type="ORF">MCMEM_2105</name>
</gene>
<dbReference type="GO" id="GO:0005886">
    <property type="term" value="C:plasma membrane"/>
    <property type="evidence" value="ECO:0007669"/>
    <property type="project" value="UniProtKB-SubCell"/>
</dbReference>
<dbReference type="GeneID" id="24894696"/>
<reference evidence="9 10" key="1">
    <citation type="submission" date="2014-07" db="EMBL/GenBank/DDBJ databases">
        <title>Methanogenic archaea and the global carbon cycle.</title>
        <authorList>
            <person name="Henriksen J.R."/>
            <person name="Luke J."/>
            <person name="Reinhart S."/>
            <person name="Benedict M.N."/>
            <person name="Youngblut N.D."/>
            <person name="Metcalf M.E."/>
            <person name="Whitaker R.J."/>
            <person name="Metcalf W.W."/>
        </authorList>
    </citation>
    <scope>NUCLEOTIDE SEQUENCE [LARGE SCALE GENOMIC DNA]</scope>
    <source>
        <strain evidence="9 10">MM1</strain>
    </source>
</reference>
<feature type="transmembrane region" description="Helical" evidence="8">
    <location>
        <begin position="167"/>
        <end position="185"/>
    </location>
</feature>
<dbReference type="PANTHER" id="PTHR33908:SF11">
    <property type="entry name" value="MEMBRANE PROTEIN"/>
    <property type="match status" value="1"/>
</dbReference>
<evidence type="ECO:0000313" key="10">
    <source>
        <dbReference type="Proteomes" id="UP000033048"/>
    </source>
</evidence>
<feature type="transmembrane region" description="Helical" evidence="8">
    <location>
        <begin position="242"/>
        <end position="259"/>
    </location>
</feature>
<feature type="transmembrane region" description="Helical" evidence="8">
    <location>
        <begin position="625"/>
        <end position="645"/>
    </location>
</feature>
<evidence type="ECO:0000313" key="9">
    <source>
        <dbReference type="EMBL" id="AKB86158.1"/>
    </source>
</evidence>
<dbReference type="PANTHER" id="PTHR33908">
    <property type="entry name" value="MANNOSYLTRANSFERASE YKCB-RELATED"/>
    <property type="match status" value="1"/>
</dbReference>
<dbReference type="HOGENOM" id="CLU_317997_0_0_2"/>
<evidence type="ECO:0000256" key="8">
    <source>
        <dbReference type="SAM" id="Phobius"/>
    </source>
</evidence>
<feature type="transmembrane region" description="Helical" evidence="8">
    <location>
        <begin position="271"/>
        <end position="289"/>
    </location>
</feature>
<evidence type="ECO:0000256" key="2">
    <source>
        <dbReference type="ARBA" id="ARBA00022475"/>
    </source>
</evidence>
<feature type="transmembrane region" description="Helical" evidence="8">
    <location>
        <begin position="28"/>
        <end position="47"/>
    </location>
</feature>
<dbReference type="STRING" id="1434104.MCMEM_2105"/>
<dbReference type="RefSeq" id="WP_048206159.1">
    <property type="nucleotide sequence ID" value="NZ_CP009518.1"/>
</dbReference>
<evidence type="ECO:0000256" key="3">
    <source>
        <dbReference type="ARBA" id="ARBA00022676"/>
    </source>
</evidence>
<comment type="subcellular location">
    <subcellularLocation>
        <location evidence="1">Cell membrane</location>
        <topology evidence="1">Multi-pass membrane protein</topology>
    </subcellularLocation>
</comment>
<dbReference type="AlphaFoldDB" id="A0A0E3STL3"/>
<dbReference type="Proteomes" id="UP000033048">
    <property type="component" value="Chromosome"/>
</dbReference>
<protein>
    <submittedName>
        <fullName evidence="9">Uncharacterized protein</fullName>
    </submittedName>
</protein>
<evidence type="ECO:0000256" key="1">
    <source>
        <dbReference type="ARBA" id="ARBA00004651"/>
    </source>
</evidence>
<sequence>MSSNLAFNKETIETLTIEISRLPTYIDFYIGIEKLLCFLFISAYIYGFFYIRDRNKTDAIHTKRSKKLINYVLYALICSAIFYYIPYFISSSAALPIVTATFALGLTILYLQRSEKRLSYTLHPKWIRRSYVIDHEKIYELISFLFYGLLLLSILNMMVHPYSSESVSSQATKVIISFGIFSIYINRKQVWNHLQTIQETDPNDFRFKNVGTFAIYLSRELLIPLVQSTREFDRTNPRHERINSIISHTFMGLLLVIAIQSNSSLLLPERLKTPITLATFILGVTSYYLKRVRPISPLMHEMDNEGKQEFIYERFDDTITYASYLLLTFTLLYHLPWSLGDLKTEIIIAAILFGALTFYLNREELKRIEERICQEKLDEKKREKEFAKKYPRINQVWGMRWIGIEIYKEGWLYSGTLISIVLIAFIIRIWNLTILDPYTDEYIHLVAANNLIEMGETSYTRAFLVTHLVKIFFIIGNATSFYEYLFWGRVPGVIFGALTIIPLYYLAKRINKPVAVISGILFAISPWAIGVSRNIREYTYYLFFILIACLILIKMLEYSYDNSKKNTFKLGIYSFVLIGFLYYSSKIDYLSSLKISFLIYPVILFYFLLFNYQKVLTNINFNKKIYYVYLIICLLFGAFLLDFIINNFQVLFGNVEKTELWFNYFFKSSGSPMQWWSDSVFTYIAYLVFSIGFICALYTKKREYFMHFLIFSAFIIFFVFFFNRYASPRYIFYALPFFCILISMSIYSLINLKKVFSKSYSKIAYIVVLFLIISSIFNINNTIYPITSDKHGYVKMTGEHHDKAKDTILFLENEIQEEDVFITTIFGPVIQLAFDININEENNHQYIYRDSERFDRVEEFMENNSQGLMILDWRRNGYWVNGYPKEGEFKVGNITVKTLQNKDGIQVYRWKHEWN</sequence>
<evidence type="ECO:0000256" key="7">
    <source>
        <dbReference type="ARBA" id="ARBA00023136"/>
    </source>
</evidence>
<keyword evidence="7 8" id="KW-0472">Membrane</keyword>
<feature type="transmembrane region" description="Helical" evidence="8">
    <location>
        <begin position="680"/>
        <end position="698"/>
    </location>
</feature>
<feature type="transmembrane region" description="Helical" evidence="8">
    <location>
        <begin position="538"/>
        <end position="556"/>
    </location>
</feature>
<keyword evidence="10" id="KW-1185">Reference proteome</keyword>
<keyword evidence="2" id="KW-1003">Cell membrane</keyword>
<dbReference type="EMBL" id="CP009518">
    <property type="protein sequence ID" value="AKB86158.1"/>
    <property type="molecule type" value="Genomic_DNA"/>
</dbReference>
<feature type="transmembrane region" description="Helical" evidence="8">
    <location>
        <begin position="730"/>
        <end position="750"/>
    </location>
</feature>
<feature type="transmembrane region" description="Helical" evidence="8">
    <location>
        <begin position="486"/>
        <end position="507"/>
    </location>
</feature>
<feature type="transmembrane region" description="Helical" evidence="8">
    <location>
        <begin position="705"/>
        <end position="724"/>
    </location>
</feature>
<feature type="transmembrane region" description="Helical" evidence="8">
    <location>
        <begin position="514"/>
        <end position="532"/>
    </location>
</feature>